<dbReference type="PROSITE" id="PS51257">
    <property type="entry name" value="PROKAR_LIPOPROTEIN"/>
    <property type="match status" value="1"/>
</dbReference>
<dbReference type="PANTHER" id="PTHR30535">
    <property type="entry name" value="VITAMIN B12-BINDING PROTEIN"/>
    <property type="match status" value="1"/>
</dbReference>
<feature type="domain" description="Fe/B12 periplasmic-binding" evidence="1">
    <location>
        <begin position="85"/>
        <end position="357"/>
    </location>
</feature>
<gene>
    <name evidence="2" type="ORF">J3359_02755</name>
</gene>
<dbReference type="KEGG" id="pcea:J3359_02755"/>
<dbReference type="PROSITE" id="PS50983">
    <property type="entry name" value="FE_B12_PBP"/>
    <property type="match status" value="1"/>
</dbReference>
<dbReference type="InterPro" id="IPR002491">
    <property type="entry name" value="ABC_transptr_periplasmic_BD"/>
</dbReference>
<dbReference type="InterPro" id="IPR050902">
    <property type="entry name" value="ABC_Transporter_SBP"/>
</dbReference>
<dbReference type="Pfam" id="PF01497">
    <property type="entry name" value="Peripla_BP_2"/>
    <property type="match status" value="1"/>
</dbReference>
<sequence>MKKNLILLATVILFISCKEKSATKVIEKTTKSTIKYATGFDIITEGNVKKLIIKKPYKKAKKHFTYTLSDKTDLKNLQLKVPITNVVVTSTTHIPMLELIGAEKYISGFPQTKFISSEKTRELIDKGNIVELGTEQQINTEKLLELAPELVVGFALNGNNKTYKTIAKNQIPVLYNGDWLEETPLGRAEWIKFFGVLFNKEKQADSIFNVIEKNYNAVKKLALQTNKKPTIISGSLFKDVWYMPAGGSFIATYFKDANTNYLWQDSKGSGSLSLSIESVIDKGLEADYWIGCGLLETKKEVQEKFPNYVAFNAFKKDNVFTYAIQKGKTGGLIYFEKSPTRPDLVLKDIIKITHPELLPNYKLTFFDNLQ</sequence>
<proteinExistence type="predicted"/>
<dbReference type="RefSeq" id="WP_208079226.1">
    <property type="nucleotide sequence ID" value="NZ_CP071869.1"/>
</dbReference>
<evidence type="ECO:0000313" key="3">
    <source>
        <dbReference type="Proteomes" id="UP000663920"/>
    </source>
</evidence>
<dbReference type="AlphaFoldDB" id="A0A975CPZ7"/>
<dbReference type="Gene3D" id="3.40.50.1980">
    <property type="entry name" value="Nitrogenase molybdenum iron protein domain"/>
    <property type="match status" value="2"/>
</dbReference>
<dbReference type="GO" id="GO:0071281">
    <property type="term" value="P:cellular response to iron ion"/>
    <property type="evidence" value="ECO:0007669"/>
    <property type="project" value="TreeGrafter"/>
</dbReference>
<dbReference type="Proteomes" id="UP000663920">
    <property type="component" value="Chromosome"/>
</dbReference>
<reference evidence="2 3" key="1">
    <citation type="submission" date="2021-03" db="EMBL/GenBank/DDBJ databases">
        <title>Complete genome of Polaribacter_sp.SM13.</title>
        <authorList>
            <person name="Jeong S.W."/>
            <person name="Bae J.W."/>
        </authorList>
    </citation>
    <scope>NUCLEOTIDE SEQUENCE [LARGE SCALE GENOMIC DNA]</scope>
    <source>
        <strain evidence="2 3">SM13</strain>
    </source>
</reference>
<evidence type="ECO:0000313" key="2">
    <source>
        <dbReference type="EMBL" id="QTE23215.1"/>
    </source>
</evidence>
<dbReference type="EMBL" id="CP071869">
    <property type="protein sequence ID" value="QTE23215.1"/>
    <property type="molecule type" value="Genomic_DNA"/>
</dbReference>
<organism evidence="2 3">
    <name type="scientific">Polaribacter cellanae</name>
    <dbReference type="NCBI Taxonomy" id="2818493"/>
    <lineage>
        <taxon>Bacteria</taxon>
        <taxon>Pseudomonadati</taxon>
        <taxon>Bacteroidota</taxon>
        <taxon>Flavobacteriia</taxon>
        <taxon>Flavobacteriales</taxon>
        <taxon>Flavobacteriaceae</taxon>
    </lineage>
</organism>
<accession>A0A975CPZ7</accession>
<dbReference type="PANTHER" id="PTHR30535:SF34">
    <property type="entry name" value="MOLYBDATE-BINDING PROTEIN MOLA"/>
    <property type="match status" value="1"/>
</dbReference>
<name>A0A975CPZ7_9FLAO</name>
<protein>
    <submittedName>
        <fullName evidence="2">ABC transporter substrate-binding protein</fullName>
    </submittedName>
</protein>
<dbReference type="SUPFAM" id="SSF53807">
    <property type="entry name" value="Helical backbone' metal receptor"/>
    <property type="match status" value="1"/>
</dbReference>
<evidence type="ECO:0000259" key="1">
    <source>
        <dbReference type="PROSITE" id="PS50983"/>
    </source>
</evidence>
<keyword evidence="3" id="KW-1185">Reference proteome</keyword>